<sequence>MSGLWRHLLTDRRMKISELLIQLHVRRTSSNGALPCGVPPSSSSHLHVVSGNVSTTRSKARLPEYIMRLSETSCGGDKL</sequence>
<comment type="caution">
    <text evidence="1">The sequence shown here is derived from an EMBL/GenBank/DDBJ whole genome shotgun (WGS) entry which is preliminary data.</text>
</comment>
<name>A0ACC2GP84_DALPE</name>
<evidence type="ECO:0000313" key="1">
    <source>
        <dbReference type="EMBL" id="KAJ8005518.1"/>
    </source>
</evidence>
<reference evidence="1" key="1">
    <citation type="submission" date="2021-05" db="EMBL/GenBank/DDBJ databases">
        <authorList>
            <person name="Pan Q."/>
            <person name="Jouanno E."/>
            <person name="Zahm M."/>
            <person name="Klopp C."/>
            <person name="Cabau C."/>
            <person name="Louis A."/>
            <person name="Berthelot C."/>
            <person name="Parey E."/>
            <person name="Roest Crollius H."/>
            <person name="Montfort J."/>
            <person name="Robinson-Rechavi M."/>
            <person name="Bouchez O."/>
            <person name="Lampietro C."/>
            <person name="Lopez Roques C."/>
            <person name="Donnadieu C."/>
            <person name="Postlethwait J."/>
            <person name="Bobe J."/>
            <person name="Dillon D."/>
            <person name="Chandos A."/>
            <person name="von Hippel F."/>
            <person name="Guiguen Y."/>
        </authorList>
    </citation>
    <scope>NUCLEOTIDE SEQUENCE</scope>
    <source>
        <strain evidence="1">YG-Jan2019</strain>
    </source>
</reference>
<proteinExistence type="predicted"/>
<dbReference type="Proteomes" id="UP001157502">
    <property type="component" value="Chromosome 10"/>
</dbReference>
<accession>A0ACC2GP84</accession>
<protein>
    <submittedName>
        <fullName evidence="1">Uncharacterized protein</fullName>
    </submittedName>
</protein>
<organism evidence="1 2">
    <name type="scientific">Dallia pectoralis</name>
    <name type="common">Alaska blackfish</name>
    <dbReference type="NCBI Taxonomy" id="75939"/>
    <lineage>
        <taxon>Eukaryota</taxon>
        <taxon>Metazoa</taxon>
        <taxon>Chordata</taxon>
        <taxon>Craniata</taxon>
        <taxon>Vertebrata</taxon>
        <taxon>Euteleostomi</taxon>
        <taxon>Actinopterygii</taxon>
        <taxon>Neopterygii</taxon>
        <taxon>Teleostei</taxon>
        <taxon>Protacanthopterygii</taxon>
        <taxon>Esociformes</taxon>
        <taxon>Umbridae</taxon>
        <taxon>Dallia</taxon>
    </lineage>
</organism>
<keyword evidence="2" id="KW-1185">Reference proteome</keyword>
<gene>
    <name evidence="1" type="ORF">DPEC_G00118790</name>
</gene>
<dbReference type="EMBL" id="CM055737">
    <property type="protein sequence ID" value="KAJ8005518.1"/>
    <property type="molecule type" value="Genomic_DNA"/>
</dbReference>
<evidence type="ECO:0000313" key="2">
    <source>
        <dbReference type="Proteomes" id="UP001157502"/>
    </source>
</evidence>